<reference evidence="2" key="1">
    <citation type="journal article" date="2022" name="Mol. Ecol. Resour.">
        <title>The genomes of chicory, endive, great burdock and yacon provide insights into Asteraceae palaeo-polyploidization history and plant inulin production.</title>
        <authorList>
            <person name="Fan W."/>
            <person name="Wang S."/>
            <person name="Wang H."/>
            <person name="Wang A."/>
            <person name="Jiang F."/>
            <person name="Liu H."/>
            <person name="Zhao H."/>
            <person name="Xu D."/>
            <person name="Zhang Y."/>
        </authorList>
    </citation>
    <scope>NUCLEOTIDE SEQUENCE [LARGE SCALE GENOMIC DNA]</scope>
    <source>
        <strain evidence="2">cv. Niubang</strain>
    </source>
</reference>
<dbReference type="EMBL" id="CM042053">
    <property type="protein sequence ID" value="KAI3716281.1"/>
    <property type="molecule type" value="Genomic_DNA"/>
</dbReference>
<accession>A0ACB9B386</accession>
<protein>
    <submittedName>
        <fullName evidence="1">Uncharacterized protein</fullName>
    </submittedName>
</protein>
<proteinExistence type="predicted"/>
<dbReference type="Proteomes" id="UP001055879">
    <property type="component" value="Linkage Group LG07"/>
</dbReference>
<gene>
    <name evidence="1" type="ORF">L6452_23509</name>
</gene>
<reference evidence="1 2" key="2">
    <citation type="journal article" date="2022" name="Mol. Ecol. Resour.">
        <title>The genomes of chicory, endive, great burdock and yacon provide insights into Asteraceae paleo-polyploidization history and plant inulin production.</title>
        <authorList>
            <person name="Fan W."/>
            <person name="Wang S."/>
            <person name="Wang H."/>
            <person name="Wang A."/>
            <person name="Jiang F."/>
            <person name="Liu H."/>
            <person name="Zhao H."/>
            <person name="Xu D."/>
            <person name="Zhang Y."/>
        </authorList>
    </citation>
    <scope>NUCLEOTIDE SEQUENCE [LARGE SCALE GENOMIC DNA]</scope>
    <source>
        <strain evidence="2">cv. Niubang</strain>
    </source>
</reference>
<sequence>MAGLQRSAVSFRRQGSSGLIWDDKLLSGELKRFPEGNPSLSDADQAQSSENDRSKCSKTAIGSINTIRRSRSNNGGERSFCTGKASPATEPPSPRVPVCGFCSAFKKANKTQTRTASRKRSLA</sequence>
<keyword evidence="2" id="KW-1185">Reference proteome</keyword>
<organism evidence="1 2">
    <name type="scientific">Arctium lappa</name>
    <name type="common">Greater burdock</name>
    <name type="synonym">Lappa major</name>
    <dbReference type="NCBI Taxonomy" id="4217"/>
    <lineage>
        <taxon>Eukaryota</taxon>
        <taxon>Viridiplantae</taxon>
        <taxon>Streptophyta</taxon>
        <taxon>Embryophyta</taxon>
        <taxon>Tracheophyta</taxon>
        <taxon>Spermatophyta</taxon>
        <taxon>Magnoliopsida</taxon>
        <taxon>eudicotyledons</taxon>
        <taxon>Gunneridae</taxon>
        <taxon>Pentapetalae</taxon>
        <taxon>asterids</taxon>
        <taxon>campanulids</taxon>
        <taxon>Asterales</taxon>
        <taxon>Asteraceae</taxon>
        <taxon>Carduoideae</taxon>
        <taxon>Cardueae</taxon>
        <taxon>Arctiinae</taxon>
        <taxon>Arctium</taxon>
    </lineage>
</organism>
<comment type="caution">
    <text evidence="1">The sequence shown here is derived from an EMBL/GenBank/DDBJ whole genome shotgun (WGS) entry which is preliminary data.</text>
</comment>
<evidence type="ECO:0000313" key="2">
    <source>
        <dbReference type="Proteomes" id="UP001055879"/>
    </source>
</evidence>
<evidence type="ECO:0000313" key="1">
    <source>
        <dbReference type="EMBL" id="KAI3716281.1"/>
    </source>
</evidence>
<name>A0ACB9B386_ARCLA</name>